<evidence type="ECO:0000313" key="2">
    <source>
        <dbReference type="Proteomes" id="UP001152622"/>
    </source>
</evidence>
<accession>A0A9Q1IC86</accession>
<dbReference type="Proteomes" id="UP001152622">
    <property type="component" value="Chromosome 21"/>
</dbReference>
<organism evidence="1 2">
    <name type="scientific">Synaphobranchus kaupii</name>
    <name type="common">Kaup's arrowtooth eel</name>
    <dbReference type="NCBI Taxonomy" id="118154"/>
    <lineage>
        <taxon>Eukaryota</taxon>
        <taxon>Metazoa</taxon>
        <taxon>Chordata</taxon>
        <taxon>Craniata</taxon>
        <taxon>Vertebrata</taxon>
        <taxon>Euteleostomi</taxon>
        <taxon>Actinopterygii</taxon>
        <taxon>Neopterygii</taxon>
        <taxon>Teleostei</taxon>
        <taxon>Anguilliformes</taxon>
        <taxon>Synaphobranchidae</taxon>
        <taxon>Synaphobranchus</taxon>
    </lineage>
</organism>
<dbReference type="AlphaFoldDB" id="A0A9Q1IC86"/>
<evidence type="ECO:0000313" key="1">
    <source>
        <dbReference type="EMBL" id="KAJ8334321.1"/>
    </source>
</evidence>
<dbReference type="OrthoDB" id="289038at2759"/>
<comment type="caution">
    <text evidence="1">The sequence shown here is derived from an EMBL/GenBank/DDBJ whole genome shotgun (WGS) entry which is preliminary data.</text>
</comment>
<keyword evidence="2" id="KW-1185">Reference proteome</keyword>
<gene>
    <name evidence="1" type="ORF">SKAU_G00399600</name>
</gene>
<proteinExistence type="predicted"/>
<reference evidence="1" key="1">
    <citation type="journal article" date="2023" name="Science">
        <title>Genome structures resolve the early diversification of teleost fishes.</title>
        <authorList>
            <person name="Parey E."/>
            <person name="Louis A."/>
            <person name="Montfort J."/>
            <person name="Bouchez O."/>
            <person name="Roques C."/>
            <person name="Iampietro C."/>
            <person name="Lluch J."/>
            <person name="Castinel A."/>
            <person name="Donnadieu C."/>
            <person name="Desvignes T."/>
            <person name="Floi Bucao C."/>
            <person name="Jouanno E."/>
            <person name="Wen M."/>
            <person name="Mejri S."/>
            <person name="Dirks R."/>
            <person name="Jansen H."/>
            <person name="Henkel C."/>
            <person name="Chen W.J."/>
            <person name="Zahm M."/>
            <person name="Cabau C."/>
            <person name="Klopp C."/>
            <person name="Thompson A.W."/>
            <person name="Robinson-Rechavi M."/>
            <person name="Braasch I."/>
            <person name="Lecointre G."/>
            <person name="Bobe J."/>
            <person name="Postlethwait J.H."/>
            <person name="Berthelot C."/>
            <person name="Roest Crollius H."/>
            <person name="Guiguen Y."/>
        </authorList>
    </citation>
    <scope>NUCLEOTIDE SEQUENCE</scope>
    <source>
        <strain evidence="1">WJC10195</strain>
    </source>
</reference>
<dbReference type="EMBL" id="JAINUF010000021">
    <property type="protein sequence ID" value="KAJ8334321.1"/>
    <property type="molecule type" value="Genomic_DNA"/>
</dbReference>
<protein>
    <submittedName>
        <fullName evidence="1">Uncharacterized protein</fullName>
    </submittedName>
</protein>
<name>A0A9Q1IC86_SYNKA</name>
<sequence length="78" mass="9182">MFVLYSLLFHRQEFQSSRKIQEEHISQDKTWRNIIDHAVLGCLADLHSARTSRERKISLLKTLKQTIATNYSNFCGEE</sequence>